<evidence type="ECO:0000259" key="10">
    <source>
        <dbReference type="Pfam" id="PF00884"/>
    </source>
</evidence>
<feature type="transmembrane region" description="Helical" evidence="9">
    <location>
        <begin position="137"/>
        <end position="158"/>
    </location>
</feature>
<dbReference type="AlphaFoldDB" id="A0A6N6M4U3"/>
<dbReference type="PIRSF" id="PIRSF005091">
    <property type="entry name" value="Mmb_sulf_HI1246"/>
    <property type="match status" value="1"/>
</dbReference>
<dbReference type="InterPro" id="IPR017850">
    <property type="entry name" value="Alkaline_phosphatase_core_sf"/>
</dbReference>
<evidence type="ECO:0000256" key="1">
    <source>
        <dbReference type="ARBA" id="ARBA00004651"/>
    </source>
</evidence>
<accession>A0A6N6M4U3</accession>
<dbReference type="PANTHER" id="PTHR47371">
    <property type="entry name" value="LIPOTEICHOIC ACID SYNTHASE"/>
    <property type="match status" value="1"/>
</dbReference>
<dbReference type="GO" id="GO:0016787">
    <property type="term" value="F:hydrolase activity"/>
    <property type="evidence" value="ECO:0007669"/>
    <property type="project" value="UniProtKB-KW"/>
</dbReference>
<feature type="binding site" evidence="8">
    <location>
        <position position="481"/>
    </location>
    <ligand>
        <name>Mn(2+)</name>
        <dbReference type="ChEBI" id="CHEBI:29035"/>
    </ligand>
</feature>
<dbReference type="RefSeq" id="WP_151170051.1">
    <property type="nucleotide sequence ID" value="NZ_WACR01000013.1"/>
</dbReference>
<reference evidence="11 12" key="1">
    <citation type="submission" date="2019-09" db="EMBL/GenBank/DDBJ databases">
        <title>Genomes of Cryomorphaceae.</title>
        <authorList>
            <person name="Bowman J.P."/>
        </authorList>
    </citation>
    <scope>NUCLEOTIDE SEQUENCE [LARGE SCALE GENOMIC DNA]</scope>
    <source>
        <strain evidence="11 12">KCTC 52047</strain>
    </source>
</reference>
<dbReference type="EMBL" id="WACR01000013">
    <property type="protein sequence ID" value="KAB1062024.1"/>
    <property type="molecule type" value="Genomic_DNA"/>
</dbReference>
<dbReference type="InterPro" id="IPR000917">
    <property type="entry name" value="Sulfatase_N"/>
</dbReference>
<keyword evidence="5 9" id="KW-0472">Membrane</keyword>
<feature type="domain" description="Sulfatase N-terminal" evidence="10">
    <location>
        <begin position="261"/>
        <end position="531"/>
    </location>
</feature>
<dbReference type="InterPro" id="IPR012160">
    <property type="entry name" value="LtaS-like"/>
</dbReference>
<gene>
    <name evidence="11" type="ORF">F3059_13180</name>
</gene>
<dbReference type="CDD" id="cd16015">
    <property type="entry name" value="LTA_synthase"/>
    <property type="match status" value="1"/>
</dbReference>
<evidence type="ECO:0000256" key="5">
    <source>
        <dbReference type="ARBA" id="ARBA00023136"/>
    </source>
</evidence>
<keyword evidence="7" id="KW-0464">Manganese</keyword>
<dbReference type="SUPFAM" id="SSF53649">
    <property type="entry name" value="Alkaline phosphatase-like"/>
    <property type="match status" value="1"/>
</dbReference>
<comment type="subcellular location">
    <subcellularLocation>
        <location evidence="1">Cell membrane</location>
        <topology evidence="1">Multi-pass membrane protein</topology>
    </subcellularLocation>
</comment>
<evidence type="ECO:0000256" key="2">
    <source>
        <dbReference type="ARBA" id="ARBA00022475"/>
    </source>
</evidence>
<evidence type="ECO:0000313" key="12">
    <source>
        <dbReference type="Proteomes" id="UP000435357"/>
    </source>
</evidence>
<dbReference type="GO" id="GO:0046872">
    <property type="term" value="F:metal ion binding"/>
    <property type="evidence" value="ECO:0007669"/>
    <property type="project" value="UniProtKB-KW"/>
</dbReference>
<dbReference type="GO" id="GO:0005886">
    <property type="term" value="C:plasma membrane"/>
    <property type="evidence" value="ECO:0007669"/>
    <property type="project" value="UniProtKB-SubCell"/>
</dbReference>
<evidence type="ECO:0000313" key="11">
    <source>
        <dbReference type="EMBL" id="KAB1062024.1"/>
    </source>
</evidence>
<feature type="transmembrane region" description="Helical" evidence="9">
    <location>
        <begin position="44"/>
        <end position="69"/>
    </location>
</feature>
<name>A0A6N6M4U3_9FLAO</name>
<organism evidence="11 12">
    <name type="scientific">Salibacter halophilus</name>
    <dbReference type="NCBI Taxonomy" id="1803916"/>
    <lineage>
        <taxon>Bacteria</taxon>
        <taxon>Pseudomonadati</taxon>
        <taxon>Bacteroidota</taxon>
        <taxon>Flavobacteriia</taxon>
        <taxon>Flavobacteriales</taxon>
        <taxon>Salibacteraceae</taxon>
        <taxon>Salibacter</taxon>
    </lineage>
</organism>
<feature type="binding site" evidence="8">
    <location>
        <position position="480"/>
    </location>
    <ligand>
        <name>Mn(2+)</name>
        <dbReference type="ChEBI" id="CHEBI:29035"/>
    </ligand>
</feature>
<keyword evidence="12" id="KW-1185">Reference proteome</keyword>
<protein>
    <submittedName>
        <fullName evidence="11">Sulfatase-like hydrolase/transferase</fullName>
    </submittedName>
</protein>
<dbReference type="Gene3D" id="3.30.1120.80">
    <property type="match status" value="1"/>
</dbReference>
<feature type="transmembrane region" description="Helical" evidence="9">
    <location>
        <begin position="170"/>
        <end position="190"/>
    </location>
</feature>
<dbReference type="Gene3D" id="3.40.720.10">
    <property type="entry name" value="Alkaline Phosphatase, subunit A"/>
    <property type="match status" value="1"/>
</dbReference>
<proteinExistence type="predicted"/>
<dbReference type="Proteomes" id="UP000435357">
    <property type="component" value="Unassembled WGS sequence"/>
</dbReference>
<comment type="caution">
    <text evidence="11">The sequence shown here is derived from an EMBL/GenBank/DDBJ whole genome shotgun (WGS) entry which is preliminary data.</text>
</comment>
<evidence type="ECO:0000256" key="8">
    <source>
        <dbReference type="PIRSR" id="PIRSR005091-3"/>
    </source>
</evidence>
<evidence type="ECO:0000256" key="9">
    <source>
        <dbReference type="SAM" id="Phobius"/>
    </source>
</evidence>
<sequence length="624" mass="71750">MAEYLKHIGILAKRLAVVLLLFTICRVLFWIFNASYFQDVTASVFLGGLRFDLSAIFILNSPLIIFHLIPFPFRSKNWYQTFLKVLFIIINSLLLAFNLIDLEYFKFTFKRSTADLLQLMTLGDDVVNLLPQFMIDYWYIPLILVVLIVVMNFLYGQIRFKPADNPKASIRYYIIHSVIFVIGIAFSVLIGRGGAQYVPINIMDASQYATTQNIPLVLNTPFAIMKTVGKSNVETQHYFSEEQADSYFNTKLHIKSSGENPNFVILILESFSEEYVGALNGNLPTYTPFLDSLINNSIRFEAGYANGRKSVEAMPAIVSNVPALMTTPYIQSAYGGNSVTALPEVLGEMGYSTSFFHGGNNGTMGFDAFAYAAGFNRYVGRDEYPYEGDYDGNWGIFDEPFLQFYADELEKEKQPFMSCMFTLSSHHPFKIPEQYKTKFNGEDLPLKNSIRYADHALKKFFEKARKASWFENTWFILTADHTSIPQEQFYRKRVGSYRVPIAFYHPKKEGKKKKGIIQHTDIMPSILHLSNYQGDIIRFGYNVFEEENRYAFGYINNNYHIIDNRYIVGFDGKEVKAIFDYKNDPLLQENLVKKGIQKPEMVKTLKSVIQQFNDRLISNNLVLR</sequence>
<dbReference type="InterPro" id="IPR050448">
    <property type="entry name" value="OpgB/LTA_synthase_biosynth"/>
</dbReference>
<feature type="active site" evidence="6">
    <location>
        <position position="310"/>
    </location>
</feature>
<keyword evidence="11" id="KW-0808">Transferase</keyword>
<keyword evidence="11" id="KW-0378">Hydrolase</keyword>
<evidence type="ECO:0000256" key="7">
    <source>
        <dbReference type="PIRSR" id="PIRSR005091-2"/>
    </source>
</evidence>
<keyword evidence="3 9" id="KW-0812">Transmembrane</keyword>
<dbReference type="Pfam" id="PF00884">
    <property type="entry name" value="Sulfatase"/>
    <property type="match status" value="1"/>
</dbReference>
<keyword evidence="7" id="KW-0479">Metal-binding</keyword>
<keyword evidence="2" id="KW-1003">Cell membrane</keyword>
<feature type="binding site" evidence="8">
    <location>
        <position position="269"/>
    </location>
    <ligand>
        <name>Mn(2+)</name>
        <dbReference type="ChEBI" id="CHEBI:29035"/>
    </ligand>
</feature>
<dbReference type="GO" id="GO:0016740">
    <property type="term" value="F:transferase activity"/>
    <property type="evidence" value="ECO:0007669"/>
    <property type="project" value="UniProtKB-KW"/>
</dbReference>
<feature type="transmembrane region" description="Helical" evidence="9">
    <location>
        <begin position="12"/>
        <end position="32"/>
    </location>
</feature>
<evidence type="ECO:0000256" key="4">
    <source>
        <dbReference type="ARBA" id="ARBA00022989"/>
    </source>
</evidence>
<dbReference type="OrthoDB" id="9777768at2"/>
<feature type="transmembrane region" description="Helical" evidence="9">
    <location>
        <begin position="81"/>
        <end position="100"/>
    </location>
</feature>
<evidence type="ECO:0000256" key="6">
    <source>
        <dbReference type="PIRSR" id="PIRSR005091-1"/>
    </source>
</evidence>
<feature type="binding site" evidence="7">
    <location>
        <position position="426"/>
    </location>
    <ligand>
        <name>substrate</name>
    </ligand>
</feature>
<evidence type="ECO:0000256" key="3">
    <source>
        <dbReference type="ARBA" id="ARBA00022692"/>
    </source>
</evidence>
<dbReference type="PANTHER" id="PTHR47371:SF3">
    <property type="entry name" value="PHOSPHOGLYCEROL TRANSFERASE I"/>
    <property type="match status" value="1"/>
</dbReference>
<keyword evidence="4 9" id="KW-1133">Transmembrane helix</keyword>